<keyword evidence="1" id="KW-0812">Transmembrane</keyword>
<dbReference type="AlphaFoldDB" id="A0A0L0HIV9"/>
<dbReference type="RefSeq" id="XP_016609007.1">
    <property type="nucleotide sequence ID" value="XM_016752314.1"/>
</dbReference>
<dbReference type="OrthoDB" id="2145282at2759"/>
<name>A0A0L0HIV9_SPIPD</name>
<gene>
    <name evidence="2" type="ORF">SPPG_04067</name>
</gene>
<evidence type="ECO:0000313" key="3">
    <source>
        <dbReference type="Proteomes" id="UP000053201"/>
    </source>
</evidence>
<dbReference type="GeneID" id="27687541"/>
<dbReference type="InParanoid" id="A0A0L0HIV9"/>
<organism evidence="2 3">
    <name type="scientific">Spizellomyces punctatus (strain DAOM BR117)</name>
    <dbReference type="NCBI Taxonomy" id="645134"/>
    <lineage>
        <taxon>Eukaryota</taxon>
        <taxon>Fungi</taxon>
        <taxon>Fungi incertae sedis</taxon>
        <taxon>Chytridiomycota</taxon>
        <taxon>Chytridiomycota incertae sedis</taxon>
        <taxon>Chytridiomycetes</taxon>
        <taxon>Spizellomycetales</taxon>
        <taxon>Spizellomycetaceae</taxon>
        <taxon>Spizellomyces</taxon>
    </lineage>
</organism>
<dbReference type="EMBL" id="KQ257455">
    <property type="protein sequence ID" value="KND00968.1"/>
    <property type="molecule type" value="Genomic_DNA"/>
</dbReference>
<evidence type="ECO:0000256" key="1">
    <source>
        <dbReference type="SAM" id="Phobius"/>
    </source>
</evidence>
<feature type="transmembrane region" description="Helical" evidence="1">
    <location>
        <begin position="18"/>
        <end position="36"/>
    </location>
</feature>
<dbReference type="Proteomes" id="UP000053201">
    <property type="component" value="Unassembled WGS sequence"/>
</dbReference>
<proteinExistence type="predicted"/>
<keyword evidence="1" id="KW-0472">Membrane</keyword>
<evidence type="ECO:0000313" key="2">
    <source>
        <dbReference type="EMBL" id="KND00968.1"/>
    </source>
</evidence>
<accession>A0A0L0HIV9</accession>
<dbReference type="VEuPathDB" id="FungiDB:SPPG_04067"/>
<sequence length="322" mass="35895">MGEGRAFNSRGQGIYTSIQQGVAVLFFVVMIFYAGFRGHRVVTQLPATYRTTQAPKSMPYEFMNNMFPSKIPSPTYEFPALTFCPPENRPGVEVKFISCYSSNNVDDVKKPPCEASYNRALQFEGQTLNCITVNDPADPNKVVVASSTDHVLEISMRIVGTAEGSPEGLLVTAHPQIGRDKKLEGVGYDNFFAASAYTSTEIVGRKLYTIDMKKNVQVDYEIKASSIRLKMDPALYANASDSTGGLSPVKIEFRYPKLEVTYEKSFLVLDMNNWLGEVGGVACLLFFLHRAFMAAVEFFLKRSDSFAYTDLGKIREEGFAHY</sequence>
<protein>
    <submittedName>
        <fullName evidence="2">Uncharacterized protein</fullName>
    </submittedName>
</protein>
<keyword evidence="1" id="KW-1133">Transmembrane helix</keyword>
<keyword evidence="3" id="KW-1185">Reference proteome</keyword>
<reference evidence="2 3" key="1">
    <citation type="submission" date="2009-08" db="EMBL/GenBank/DDBJ databases">
        <title>The Genome Sequence of Spizellomyces punctatus strain DAOM BR117.</title>
        <authorList>
            <consortium name="The Broad Institute Genome Sequencing Platform"/>
            <person name="Russ C."/>
            <person name="Cuomo C."/>
            <person name="Shea T."/>
            <person name="Young S.K."/>
            <person name="Zeng Q."/>
            <person name="Koehrsen M."/>
            <person name="Haas B."/>
            <person name="Borodovsky M."/>
            <person name="Guigo R."/>
            <person name="Alvarado L."/>
            <person name="Berlin A."/>
            <person name="Bochicchio J."/>
            <person name="Borenstein D."/>
            <person name="Chapman S."/>
            <person name="Chen Z."/>
            <person name="Engels R."/>
            <person name="Freedman E."/>
            <person name="Gellesch M."/>
            <person name="Goldberg J."/>
            <person name="Griggs A."/>
            <person name="Gujja S."/>
            <person name="Heiman D."/>
            <person name="Hepburn T."/>
            <person name="Howarth C."/>
            <person name="Jen D."/>
            <person name="Larson L."/>
            <person name="Lewis B."/>
            <person name="Mehta T."/>
            <person name="Park D."/>
            <person name="Pearson M."/>
            <person name="Roberts A."/>
            <person name="Saif S."/>
            <person name="Shenoy N."/>
            <person name="Sisk P."/>
            <person name="Stolte C."/>
            <person name="Sykes S."/>
            <person name="Thomson T."/>
            <person name="Walk T."/>
            <person name="White J."/>
            <person name="Yandava C."/>
            <person name="Burger G."/>
            <person name="Gray M.W."/>
            <person name="Holland P.W.H."/>
            <person name="King N."/>
            <person name="Lang F.B.F."/>
            <person name="Roger A.J."/>
            <person name="Ruiz-Trillo I."/>
            <person name="Lander E."/>
            <person name="Nusbaum C."/>
        </authorList>
    </citation>
    <scope>NUCLEOTIDE SEQUENCE [LARGE SCALE GENOMIC DNA]</scope>
    <source>
        <strain evidence="2 3">DAOM BR117</strain>
    </source>
</reference>